<feature type="transmembrane region" description="Helical" evidence="1">
    <location>
        <begin position="80"/>
        <end position="113"/>
    </location>
</feature>
<proteinExistence type="predicted"/>
<evidence type="ECO:0000259" key="2">
    <source>
        <dbReference type="PROSITE" id="PS50106"/>
    </source>
</evidence>
<dbReference type="SMART" id="SM00228">
    <property type="entry name" value="PDZ"/>
    <property type="match status" value="1"/>
</dbReference>
<evidence type="ECO:0000256" key="1">
    <source>
        <dbReference type="SAM" id="Phobius"/>
    </source>
</evidence>
<dbReference type="Proteomes" id="UP000051155">
    <property type="component" value="Unassembled WGS sequence"/>
</dbReference>
<organism evidence="3 4">
    <name type="scientific">Liquorilactobacillus uvarum DSM 19971</name>
    <dbReference type="NCBI Taxonomy" id="1423812"/>
    <lineage>
        <taxon>Bacteria</taxon>
        <taxon>Bacillati</taxon>
        <taxon>Bacillota</taxon>
        <taxon>Bacilli</taxon>
        <taxon>Lactobacillales</taxon>
        <taxon>Lactobacillaceae</taxon>
        <taxon>Liquorilactobacillus</taxon>
    </lineage>
</organism>
<dbReference type="Pfam" id="PF17820">
    <property type="entry name" value="PDZ_6"/>
    <property type="match status" value="1"/>
</dbReference>
<accession>A0A0R1Q7J4</accession>
<gene>
    <name evidence="3" type="ORF">FD20_GL000959</name>
</gene>
<feature type="transmembrane region" description="Helical" evidence="1">
    <location>
        <begin position="56"/>
        <end position="74"/>
    </location>
</feature>
<dbReference type="InterPro" id="IPR036034">
    <property type="entry name" value="PDZ_sf"/>
</dbReference>
<dbReference type="AlphaFoldDB" id="A0A0R1Q7J4"/>
<feature type="domain" description="PDZ" evidence="2">
    <location>
        <begin position="261"/>
        <end position="345"/>
    </location>
</feature>
<keyword evidence="1" id="KW-0812">Transmembrane</keyword>
<reference evidence="3 4" key="1">
    <citation type="journal article" date="2015" name="Genome Announc.">
        <title>Expanding the biotechnology potential of lactobacilli through comparative genomics of 213 strains and associated genera.</title>
        <authorList>
            <person name="Sun Z."/>
            <person name="Harris H.M."/>
            <person name="McCann A."/>
            <person name="Guo C."/>
            <person name="Argimon S."/>
            <person name="Zhang W."/>
            <person name="Yang X."/>
            <person name="Jeffery I.B."/>
            <person name="Cooney J.C."/>
            <person name="Kagawa T.F."/>
            <person name="Liu W."/>
            <person name="Song Y."/>
            <person name="Salvetti E."/>
            <person name="Wrobel A."/>
            <person name="Rasinkangas P."/>
            <person name="Parkhill J."/>
            <person name="Rea M.C."/>
            <person name="O'Sullivan O."/>
            <person name="Ritari J."/>
            <person name="Douillard F.P."/>
            <person name="Paul Ross R."/>
            <person name="Yang R."/>
            <person name="Briner A.E."/>
            <person name="Felis G.E."/>
            <person name="de Vos W.M."/>
            <person name="Barrangou R."/>
            <person name="Klaenhammer T.R."/>
            <person name="Caufield P.W."/>
            <person name="Cui Y."/>
            <person name="Zhang H."/>
            <person name="O'Toole P.W."/>
        </authorList>
    </citation>
    <scope>NUCLEOTIDE SEQUENCE [LARGE SCALE GENOMIC DNA]</scope>
    <source>
        <strain evidence="3 4">DSM 19971</strain>
    </source>
</reference>
<evidence type="ECO:0000313" key="4">
    <source>
        <dbReference type="Proteomes" id="UP000051155"/>
    </source>
</evidence>
<dbReference type="RefSeq" id="WP_057735832.1">
    <property type="nucleotide sequence ID" value="NZ_AZEG01000002.1"/>
</dbReference>
<keyword evidence="4" id="KW-1185">Reference proteome</keyword>
<dbReference type="OrthoDB" id="198399at2"/>
<dbReference type="STRING" id="1423812.FD20_GL000959"/>
<name>A0A0R1Q7J4_9LACO</name>
<protein>
    <recommendedName>
        <fullName evidence="2">PDZ domain-containing protein</fullName>
    </recommendedName>
</protein>
<dbReference type="SUPFAM" id="SSF50156">
    <property type="entry name" value="PDZ domain-like"/>
    <property type="match status" value="1"/>
</dbReference>
<comment type="caution">
    <text evidence="3">The sequence shown here is derived from an EMBL/GenBank/DDBJ whole genome shotgun (WGS) entry which is preliminary data.</text>
</comment>
<keyword evidence="1" id="KW-1133">Transmembrane helix</keyword>
<sequence length="383" mass="44456">MWVFKLFLYLFVQPALWMSILITFISYQKRIKNERVNFRIAINHDFYEGRHLIKNGFFFCIVGSVLTFLFGTMIPMQWIIIYEILICFGLLLYLFANTAAFCLIGSLPLLFLLNQTIFKNQTVFKLINLDEHFLYASGSSVFVLCALFFLFRYLMLRRVNQFSLIPSIHNGKRGRRLVQYEWHESVLVPLLVLVPGDLFHSVLSFWPLLSIHGQKFELFILPFWVTGAVKFWRQPLAEAVGKIRKQSFFWLGYSIIWGVISIFLPKLSIPGLLLMLLFLGIQSFISRKRDQRAGRWYAETNNGVRVIAVQPHTPAAKMNLKVGDIIISCNGVNVTNEEELYKALKLDSTYCHFRVRTYEGDLKLAESAIFADSPHEIGLIIFH</sequence>
<dbReference type="EMBL" id="AZEG01000002">
    <property type="protein sequence ID" value="KRL38884.1"/>
    <property type="molecule type" value="Genomic_DNA"/>
</dbReference>
<dbReference type="PROSITE" id="PS50106">
    <property type="entry name" value="PDZ"/>
    <property type="match status" value="1"/>
</dbReference>
<evidence type="ECO:0000313" key="3">
    <source>
        <dbReference type="EMBL" id="KRL38884.1"/>
    </source>
</evidence>
<dbReference type="PATRIC" id="fig|1423812.3.peg.1023"/>
<feature type="transmembrane region" description="Helical" evidence="1">
    <location>
        <begin position="133"/>
        <end position="154"/>
    </location>
</feature>
<dbReference type="Gene3D" id="2.30.42.10">
    <property type="match status" value="1"/>
</dbReference>
<dbReference type="InterPro" id="IPR001478">
    <property type="entry name" value="PDZ"/>
</dbReference>
<dbReference type="InterPro" id="IPR041489">
    <property type="entry name" value="PDZ_6"/>
</dbReference>
<feature type="transmembrane region" description="Helical" evidence="1">
    <location>
        <begin position="6"/>
        <end position="27"/>
    </location>
</feature>
<feature type="transmembrane region" description="Helical" evidence="1">
    <location>
        <begin position="253"/>
        <end position="279"/>
    </location>
</feature>
<keyword evidence="1" id="KW-0472">Membrane</keyword>